<feature type="compositionally biased region" description="Basic residues" evidence="3">
    <location>
        <begin position="378"/>
        <end position="388"/>
    </location>
</feature>
<protein>
    <recommendedName>
        <fullName evidence="4">CRISPR type III-associated protein domain-containing protein</fullName>
    </recommendedName>
</protein>
<dbReference type="OrthoDB" id="9813956at2"/>
<accession>A0A510HL76</accession>
<gene>
    <name evidence="5" type="ORF">RxyAA322_26400</name>
</gene>
<dbReference type="Proteomes" id="UP000318065">
    <property type="component" value="Chromosome"/>
</dbReference>
<dbReference type="AlphaFoldDB" id="A0A510HL76"/>
<reference evidence="5" key="1">
    <citation type="journal article" date="2019" name="Microbiol. Resour. Announc.">
        <title>Complete Genome Sequence of Rubrobacter xylanophilus Strain AA3-22, Isolated from Arima Onsen in Japan.</title>
        <authorList>
            <person name="Tomariguchi N."/>
            <person name="Miyazaki K."/>
        </authorList>
    </citation>
    <scope>NUCLEOTIDE SEQUENCE [LARGE SCALE GENOMIC DNA]</scope>
    <source>
        <strain evidence="5">AA3-22</strain>
    </source>
</reference>
<dbReference type="NCBIfam" id="TIGR01898">
    <property type="entry name" value="cas_TM1791_cmr6"/>
    <property type="match status" value="1"/>
</dbReference>
<keyword evidence="1" id="KW-0051">Antiviral defense</keyword>
<sequence>MRPLYREAQGKLSWEGGNAGLWYDKFCNEWCKDPQKHGLEAWSLEAFTIVRGKDRKTINPKQDWIKTVTEKPCGDRELLRAAEMRLARLVEGKGGEVLHYRLESDFVTGLGRQHPVENGFTWHHTLGTPYLPGSSIKGAVRAWAMQWAEGVERAQIKRIFGSEGKNDRAFHAGSVVFLDALPTAPVSLKADIMTPHYVPYYQGDEPPADWHSPNPIPFLVVKAGASFVFGILPRKPEYAEDCRTVKGWLAEALEWIGAGAKTAVGYGRFAEDVEARERFERAREKEQAEKQKREEEERQRREVEEQTRDKSGLYAELFRASVEGRWREQREAFSQQGVIEGWMDRLESEPERDAIELFNEFMQQHYGDVLKNPDATKGKKGKPKHKPRQRELAKRWLRIRKEHGDG</sequence>
<dbReference type="PANTHER" id="PTHR39965">
    <property type="entry name" value="CRISPR SYSTEM CMR SUBUNIT CMR6"/>
    <property type="match status" value="1"/>
</dbReference>
<feature type="domain" description="CRISPR type III-associated protein" evidence="4">
    <location>
        <begin position="101"/>
        <end position="269"/>
    </location>
</feature>
<dbReference type="InterPro" id="IPR010172">
    <property type="entry name" value="CRISPR-assoc_prot_TM1791"/>
</dbReference>
<evidence type="ECO:0000313" key="5">
    <source>
        <dbReference type="EMBL" id="BBL80786.1"/>
    </source>
</evidence>
<dbReference type="EMBL" id="AP019791">
    <property type="protein sequence ID" value="BBL80786.1"/>
    <property type="molecule type" value="Genomic_DNA"/>
</dbReference>
<evidence type="ECO:0000256" key="2">
    <source>
        <dbReference type="ARBA" id="ARBA00093789"/>
    </source>
</evidence>
<evidence type="ECO:0000256" key="1">
    <source>
        <dbReference type="ARBA" id="ARBA00023118"/>
    </source>
</evidence>
<dbReference type="GO" id="GO:0051607">
    <property type="term" value="P:defense response to virus"/>
    <property type="evidence" value="ECO:0007669"/>
    <property type="project" value="UniProtKB-KW"/>
</dbReference>
<dbReference type="InterPro" id="IPR005537">
    <property type="entry name" value="RAMP_III_fam"/>
</dbReference>
<comment type="subunit">
    <text evidence="2">Part of the Csm effector complex that includes Cas10, Csm2, Csm3, Csm4 and Csm5.</text>
</comment>
<feature type="region of interest" description="Disordered" evidence="3">
    <location>
        <begin position="368"/>
        <end position="392"/>
    </location>
</feature>
<evidence type="ECO:0000313" key="6">
    <source>
        <dbReference type="Proteomes" id="UP000318065"/>
    </source>
</evidence>
<feature type="region of interest" description="Disordered" evidence="3">
    <location>
        <begin position="286"/>
        <end position="306"/>
    </location>
</feature>
<dbReference type="RefSeq" id="WP_143528756.1">
    <property type="nucleotide sequence ID" value="NZ_AP019791.1"/>
</dbReference>
<keyword evidence="6" id="KW-1185">Reference proteome</keyword>
<proteinExistence type="predicted"/>
<organism evidence="5 6">
    <name type="scientific">Rubrobacter xylanophilus</name>
    <dbReference type="NCBI Taxonomy" id="49319"/>
    <lineage>
        <taxon>Bacteria</taxon>
        <taxon>Bacillati</taxon>
        <taxon>Actinomycetota</taxon>
        <taxon>Rubrobacteria</taxon>
        <taxon>Rubrobacterales</taxon>
        <taxon>Rubrobacteraceae</taxon>
        <taxon>Rubrobacter</taxon>
    </lineage>
</organism>
<dbReference type="PANTHER" id="PTHR39965:SF1">
    <property type="entry name" value="CRISPR SYSTEM CMR SUBUNIT CMR6"/>
    <property type="match status" value="1"/>
</dbReference>
<name>A0A510HL76_9ACTN</name>
<dbReference type="Pfam" id="PF03787">
    <property type="entry name" value="RAMPs"/>
    <property type="match status" value="1"/>
</dbReference>
<evidence type="ECO:0000256" key="3">
    <source>
        <dbReference type="SAM" id="MobiDB-lite"/>
    </source>
</evidence>
<evidence type="ECO:0000259" key="4">
    <source>
        <dbReference type="Pfam" id="PF03787"/>
    </source>
</evidence>